<dbReference type="PANTHER" id="PTHR12304:SF4">
    <property type="entry name" value="URIDINE NUCLEOSIDASE"/>
    <property type="match status" value="1"/>
</dbReference>
<evidence type="ECO:0000259" key="4">
    <source>
        <dbReference type="Pfam" id="PF01156"/>
    </source>
</evidence>
<evidence type="ECO:0000256" key="2">
    <source>
        <dbReference type="ARBA" id="ARBA00023295"/>
    </source>
</evidence>
<evidence type="ECO:0000256" key="3">
    <source>
        <dbReference type="SAM" id="SignalP"/>
    </source>
</evidence>
<dbReference type="PROSITE" id="PS01247">
    <property type="entry name" value="IUNH"/>
    <property type="match status" value="1"/>
</dbReference>
<sequence>MIDRRSFLAGSAAAGALALAARRARAAEPGVSDTTLPRLLDTRRVIIDTDPGNDDAIAILMALSAPSLSVEAITVAPGNIGYAQEVRNALYMVDLAGFSGRIPVHAGMTRPILGRSYASASFIHGPSGLGQFVVPPVKQQPDPEHAVTAICRIVRRYPNQVVILALGGLTNVAMALLMDPGIARLVKGIQFVANANNAVPSFNAMVDPEAADIVFRSGAPITFGLGGPDSSILTPADFKTVRAMDTARSRFFMQSNALRLSFEMSARNAKGSVNGDPLATAMIIDPAIATGFKAVCARVELEGEYTRGTILYGENRYNMQPTPPPNANLCVAADNARFKALVFRTLAQA</sequence>
<evidence type="ECO:0000313" key="5">
    <source>
        <dbReference type="EMBL" id="MCQ8277341.1"/>
    </source>
</evidence>
<reference evidence="5 6" key="1">
    <citation type="submission" date="2022-06" db="EMBL/GenBank/DDBJ databases">
        <title>Endosaccharibacter gen. nov., sp. nov., endophytic bacteria isolated from sugarcane.</title>
        <authorList>
            <person name="Pitiwittayakul N."/>
            <person name="Yukphan P."/>
            <person name="Charoenyingcharoen P."/>
            <person name="Tanasupawat S."/>
        </authorList>
    </citation>
    <scope>NUCLEOTIDE SEQUENCE [LARGE SCALE GENOMIC DNA]</scope>
    <source>
        <strain evidence="5 6">KSS8</strain>
    </source>
</reference>
<name>A0ABT1W3A1_9PROT</name>
<dbReference type="InterPro" id="IPR036452">
    <property type="entry name" value="Ribo_hydro-like"/>
</dbReference>
<dbReference type="RefSeq" id="WP_422862771.1">
    <property type="nucleotide sequence ID" value="NZ_JAMSKV010000001.1"/>
</dbReference>
<accession>A0ABT1W3A1</accession>
<dbReference type="Pfam" id="PF01156">
    <property type="entry name" value="IU_nuc_hydro"/>
    <property type="match status" value="1"/>
</dbReference>
<dbReference type="SUPFAM" id="SSF53590">
    <property type="entry name" value="Nucleoside hydrolase"/>
    <property type="match status" value="1"/>
</dbReference>
<dbReference type="GO" id="GO:0016787">
    <property type="term" value="F:hydrolase activity"/>
    <property type="evidence" value="ECO:0007669"/>
    <property type="project" value="UniProtKB-KW"/>
</dbReference>
<feature type="signal peptide" evidence="3">
    <location>
        <begin position="1"/>
        <end position="26"/>
    </location>
</feature>
<dbReference type="InterPro" id="IPR006311">
    <property type="entry name" value="TAT_signal"/>
</dbReference>
<organism evidence="5 6">
    <name type="scientific">Endosaccharibacter trunci</name>
    <dbReference type="NCBI Taxonomy" id="2812733"/>
    <lineage>
        <taxon>Bacteria</taxon>
        <taxon>Pseudomonadati</taxon>
        <taxon>Pseudomonadota</taxon>
        <taxon>Alphaproteobacteria</taxon>
        <taxon>Acetobacterales</taxon>
        <taxon>Acetobacteraceae</taxon>
        <taxon>Endosaccharibacter</taxon>
    </lineage>
</organism>
<keyword evidence="3" id="KW-0732">Signal</keyword>
<dbReference type="Gene3D" id="3.90.245.10">
    <property type="entry name" value="Ribonucleoside hydrolase-like"/>
    <property type="match status" value="1"/>
</dbReference>
<dbReference type="Proteomes" id="UP001524587">
    <property type="component" value="Unassembled WGS sequence"/>
</dbReference>
<comment type="caution">
    <text evidence="5">The sequence shown here is derived from an EMBL/GenBank/DDBJ whole genome shotgun (WGS) entry which is preliminary data.</text>
</comment>
<protein>
    <submittedName>
        <fullName evidence="5">Nucleoside hydrolase</fullName>
    </submittedName>
</protein>
<evidence type="ECO:0000313" key="6">
    <source>
        <dbReference type="Proteomes" id="UP001524587"/>
    </source>
</evidence>
<dbReference type="InterPro" id="IPR001910">
    <property type="entry name" value="Inosine/uridine_hydrolase_dom"/>
</dbReference>
<proteinExistence type="predicted"/>
<dbReference type="PANTHER" id="PTHR12304">
    <property type="entry name" value="INOSINE-URIDINE PREFERRING NUCLEOSIDE HYDROLASE"/>
    <property type="match status" value="1"/>
</dbReference>
<keyword evidence="6" id="KW-1185">Reference proteome</keyword>
<dbReference type="InterPro" id="IPR023186">
    <property type="entry name" value="IUNH"/>
</dbReference>
<dbReference type="EMBL" id="JAMSKV010000001">
    <property type="protein sequence ID" value="MCQ8277341.1"/>
    <property type="molecule type" value="Genomic_DNA"/>
</dbReference>
<dbReference type="PROSITE" id="PS51318">
    <property type="entry name" value="TAT"/>
    <property type="match status" value="1"/>
</dbReference>
<gene>
    <name evidence="5" type="ORF">NFI95_02605</name>
</gene>
<keyword evidence="2" id="KW-0326">Glycosidase</keyword>
<feature type="domain" description="Inosine/uridine-preferring nucleoside hydrolase" evidence="4">
    <location>
        <begin position="45"/>
        <end position="339"/>
    </location>
</feature>
<keyword evidence="1 5" id="KW-0378">Hydrolase</keyword>
<dbReference type="InterPro" id="IPR015910">
    <property type="entry name" value="I/U_nuclsd_hydro_CS"/>
</dbReference>
<feature type="chain" id="PRO_5045956544" evidence="3">
    <location>
        <begin position="27"/>
        <end position="349"/>
    </location>
</feature>
<evidence type="ECO:0000256" key="1">
    <source>
        <dbReference type="ARBA" id="ARBA00022801"/>
    </source>
</evidence>